<comment type="caution">
    <text evidence="1">The sequence shown here is derived from an EMBL/GenBank/DDBJ whole genome shotgun (WGS) entry which is preliminary data.</text>
</comment>
<keyword evidence="2" id="KW-1185">Reference proteome</keyword>
<organism evidence="1 2">
    <name type="scientific">Fusarium anthophilum</name>
    <dbReference type="NCBI Taxonomy" id="48485"/>
    <lineage>
        <taxon>Eukaryota</taxon>
        <taxon>Fungi</taxon>
        <taxon>Dikarya</taxon>
        <taxon>Ascomycota</taxon>
        <taxon>Pezizomycotina</taxon>
        <taxon>Sordariomycetes</taxon>
        <taxon>Hypocreomycetidae</taxon>
        <taxon>Hypocreales</taxon>
        <taxon>Nectriaceae</taxon>
        <taxon>Fusarium</taxon>
        <taxon>Fusarium fujikuroi species complex</taxon>
    </lineage>
</organism>
<gene>
    <name evidence="1" type="ORF">FANTH_10001</name>
</gene>
<accession>A0A8H4Z472</accession>
<dbReference type="EMBL" id="JABEVY010000272">
    <property type="protein sequence ID" value="KAF5239342.1"/>
    <property type="molecule type" value="Genomic_DNA"/>
</dbReference>
<dbReference type="SUPFAM" id="SSF52540">
    <property type="entry name" value="P-loop containing nucleoside triphosphate hydrolases"/>
    <property type="match status" value="1"/>
</dbReference>
<dbReference type="Proteomes" id="UP000573603">
    <property type="component" value="Unassembled WGS sequence"/>
</dbReference>
<proteinExistence type="predicted"/>
<dbReference type="InterPro" id="IPR027417">
    <property type="entry name" value="P-loop_NTPase"/>
</dbReference>
<evidence type="ECO:0000313" key="2">
    <source>
        <dbReference type="Proteomes" id="UP000573603"/>
    </source>
</evidence>
<reference evidence="1 2" key="1">
    <citation type="journal article" date="2020" name="BMC Genomics">
        <title>Correction to: Identification and distribution of gene clusters required for synthesis of sphingolipid metabolism inhibitors in diverse species of the filamentous fungus Fusarium.</title>
        <authorList>
            <person name="Kim H.S."/>
            <person name="Lohmar J.M."/>
            <person name="Busman M."/>
            <person name="Brown D.W."/>
            <person name="Naumann T.A."/>
            <person name="Divon H.H."/>
            <person name="Lysoe E."/>
            <person name="Uhlig S."/>
            <person name="Proctor R.H."/>
        </authorList>
    </citation>
    <scope>NUCLEOTIDE SEQUENCE [LARGE SCALE GENOMIC DNA]</scope>
    <source>
        <strain evidence="1 2">NRRL 25214</strain>
    </source>
</reference>
<sequence length="283" mass="32291">MALPIIRINGFPGQGKLTIARKLVELLKSYNGKLVHNHLLIDPVGAILPRSSPDYQPTRSAVFTDFQSNDFQSNDDIGRGVVAEYCNMAARRGCTLLPITVTCSKEENLRRLSSSERVLHEKLTDTALVAHLRDNAVTYQWSDDPFHMEIDVTELQADAVARIIYGHTLKQPSQDQSISHFTMAIQYVHNFFRRDPSRPSKEKKIDRFVEKSQGQYQAKFLDEEKQFLRITRVFVESNSVEDTIEDVLKAMKRRGPKKYWQRKLTVTGCNADHVAVDVADLEV</sequence>
<name>A0A8H4Z472_9HYPO</name>
<dbReference type="Gene3D" id="3.40.50.300">
    <property type="entry name" value="P-loop containing nucleotide triphosphate hydrolases"/>
    <property type="match status" value="1"/>
</dbReference>
<dbReference type="AlphaFoldDB" id="A0A8H4Z472"/>
<evidence type="ECO:0000313" key="1">
    <source>
        <dbReference type="EMBL" id="KAF5239342.1"/>
    </source>
</evidence>
<protein>
    <submittedName>
        <fullName evidence="1">Uncharacterized protein</fullName>
    </submittedName>
</protein>